<keyword evidence="4" id="KW-1185">Reference proteome</keyword>
<protein>
    <submittedName>
        <fullName evidence="3">MerR family gold-responsive transcriptional activator of gol and ges genes</fullName>
    </submittedName>
</protein>
<dbReference type="PROSITE" id="PS50937">
    <property type="entry name" value="HTH_MERR_2"/>
    <property type="match status" value="1"/>
</dbReference>
<dbReference type="InterPro" id="IPR009061">
    <property type="entry name" value="DNA-bd_dom_put_sf"/>
</dbReference>
<dbReference type="RefSeq" id="WP_184282894.1">
    <property type="nucleotide sequence ID" value="NZ_BAAAPG010000001.1"/>
</dbReference>
<comment type="caution">
    <text evidence="3">The sequence shown here is derived from an EMBL/GenBank/DDBJ whole genome shotgun (WGS) entry which is preliminary data.</text>
</comment>
<dbReference type="GO" id="GO:0003677">
    <property type="term" value="F:DNA binding"/>
    <property type="evidence" value="ECO:0007669"/>
    <property type="project" value="UniProtKB-KW"/>
</dbReference>
<dbReference type="PRINTS" id="PR00040">
    <property type="entry name" value="HTHMERR"/>
</dbReference>
<dbReference type="Proteomes" id="UP000517712">
    <property type="component" value="Unassembled WGS sequence"/>
</dbReference>
<evidence type="ECO:0000256" key="1">
    <source>
        <dbReference type="ARBA" id="ARBA00023125"/>
    </source>
</evidence>
<evidence type="ECO:0000313" key="4">
    <source>
        <dbReference type="Proteomes" id="UP000517712"/>
    </source>
</evidence>
<dbReference type="Gene3D" id="1.10.1660.10">
    <property type="match status" value="1"/>
</dbReference>
<keyword evidence="1" id="KW-0238">DNA-binding</keyword>
<organism evidence="3 4">
    <name type="scientific">Microbacterium ginsengiterrae</name>
    <dbReference type="NCBI Taxonomy" id="546115"/>
    <lineage>
        <taxon>Bacteria</taxon>
        <taxon>Bacillati</taxon>
        <taxon>Actinomycetota</taxon>
        <taxon>Actinomycetes</taxon>
        <taxon>Micrococcales</taxon>
        <taxon>Microbacteriaceae</taxon>
        <taxon>Microbacterium</taxon>
    </lineage>
</organism>
<reference evidence="3 4" key="1">
    <citation type="submission" date="2020-08" db="EMBL/GenBank/DDBJ databases">
        <title>Sequencing the genomes of 1000 actinobacteria strains.</title>
        <authorList>
            <person name="Klenk H.-P."/>
        </authorList>
    </citation>
    <scope>NUCLEOTIDE SEQUENCE [LARGE SCALE GENOMIC DNA]</scope>
    <source>
        <strain evidence="3 4">DSM 24823</strain>
    </source>
</reference>
<dbReference type="EMBL" id="JACHMU010000001">
    <property type="protein sequence ID" value="MBB5743137.1"/>
    <property type="molecule type" value="Genomic_DNA"/>
</dbReference>
<dbReference type="SMART" id="SM00422">
    <property type="entry name" value="HTH_MERR"/>
    <property type="match status" value="1"/>
</dbReference>
<feature type="domain" description="HTH merR-type" evidence="2">
    <location>
        <begin position="1"/>
        <end position="68"/>
    </location>
</feature>
<dbReference type="GO" id="GO:0003700">
    <property type="term" value="F:DNA-binding transcription factor activity"/>
    <property type="evidence" value="ECO:0007669"/>
    <property type="project" value="InterPro"/>
</dbReference>
<dbReference type="PANTHER" id="PTHR30204">
    <property type="entry name" value="REDOX-CYCLING DRUG-SENSING TRANSCRIPTIONAL ACTIVATOR SOXR"/>
    <property type="match status" value="1"/>
</dbReference>
<name>A0A7W9CCM2_9MICO</name>
<dbReference type="InterPro" id="IPR047057">
    <property type="entry name" value="MerR_fam"/>
</dbReference>
<dbReference type="InterPro" id="IPR000551">
    <property type="entry name" value="MerR-type_HTH_dom"/>
</dbReference>
<dbReference type="SUPFAM" id="SSF46955">
    <property type="entry name" value="Putative DNA-binding domain"/>
    <property type="match status" value="1"/>
</dbReference>
<evidence type="ECO:0000313" key="3">
    <source>
        <dbReference type="EMBL" id="MBB5743137.1"/>
    </source>
</evidence>
<sequence>MKIGEAARRTGVAAHVLRHWHASGVVVPDRTASGHREYTEEHLRRAHVVRACQGVGMSLPEIRAVLTRDDASRAEVIGARLLRIRAQRAGLEAAERFLEHVIGCTHDLLTRCEACTEYARTSPHAATGGAPAGRPAADGA</sequence>
<dbReference type="Pfam" id="PF13411">
    <property type="entry name" value="MerR_1"/>
    <property type="match status" value="1"/>
</dbReference>
<dbReference type="PANTHER" id="PTHR30204:SF93">
    <property type="entry name" value="HTH MERR-TYPE DOMAIN-CONTAINING PROTEIN"/>
    <property type="match status" value="1"/>
</dbReference>
<accession>A0A7W9CCM2</accession>
<proteinExistence type="predicted"/>
<evidence type="ECO:0000259" key="2">
    <source>
        <dbReference type="PROSITE" id="PS50937"/>
    </source>
</evidence>
<dbReference type="CDD" id="cd00592">
    <property type="entry name" value="HTH_MerR-like"/>
    <property type="match status" value="1"/>
</dbReference>
<dbReference type="AlphaFoldDB" id="A0A7W9CCM2"/>
<gene>
    <name evidence="3" type="ORF">HD600_001634</name>
</gene>